<keyword evidence="1" id="KW-0812">Transmembrane</keyword>
<keyword evidence="3" id="KW-1185">Reference proteome</keyword>
<protein>
    <recommendedName>
        <fullName evidence="4">S-layer domain protein</fullName>
    </recommendedName>
</protein>
<dbReference type="PANTHER" id="PTHR35902:SF3">
    <property type="entry name" value="NPCBM-ASSOCIATED, NEW3 DOMAIN OF ALPHA-GALACTOSIDASE"/>
    <property type="match status" value="1"/>
</dbReference>
<dbReference type="OrthoDB" id="10550at2157"/>
<evidence type="ECO:0000256" key="1">
    <source>
        <dbReference type="SAM" id="Phobius"/>
    </source>
</evidence>
<sequence length="550" mass="59248">MIYKSIMLLVILLAGQMIIPSYAQAPEQLAPGASPFEHGFNDIKLLDAYFGPAGQKIEVEPGDKNVPLTIVLSDVGTEDITGISGLLSLPAGFSGSLADNGLIKADNTQTATAGQSFTLTFFVNVDKTASIHDYSGTVKITYSRVRENGERTTFLDFNFKVTGKSVVNLKAGNPFLDPASNNNITIQISDAGTAPLNDVDIVIQRDQNTGTTTDTNNLQGIVLDQNHWKVGTVQPGSSNTFSMQAFIPQNVAGQTIHAPFTVSYFDGQGNQVTTTRTVDFIVGPTSSVSIIRISSPQYLLTGVMQNLTLGIENLSPSKISDISISITPNSSNLKILQDNKWFIQEINPLEKTDLIIPVFADQSIEGQAVNYEVDIQYTKDGATVIEKQNFATYIRGVIDISLHDIGVSDIAGKKMIIGDVLNQGNVKAVFGQVTVSSVDSTIIKPSSQYIGDIDIDAPVPFNIPINSDTVPTGDQKIQVTLTWKDTLLEQHTITEVDTVSFGNPPVQSSDNGINQLQIVILVAIAAGIGGIVFKIRKKKIVLEKKIEESS</sequence>
<name>A0A2H1FGV1_9ARCH</name>
<evidence type="ECO:0008006" key="4">
    <source>
        <dbReference type="Google" id="ProtNLM"/>
    </source>
</evidence>
<evidence type="ECO:0000313" key="3">
    <source>
        <dbReference type="Proteomes" id="UP000230607"/>
    </source>
</evidence>
<keyword evidence="1" id="KW-1133">Transmembrane helix</keyword>
<organism evidence="2 3">
    <name type="scientific">Candidatus Nitrosotalea okcheonensis</name>
    <dbReference type="NCBI Taxonomy" id="1903276"/>
    <lineage>
        <taxon>Archaea</taxon>
        <taxon>Nitrososphaerota</taxon>
        <taxon>Nitrososphaeria</taxon>
        <taxon>Nitrosotaleales</taxon>
        <taxon>Nitrosotaleaceae</taxon>
        <taxon>Nitrosotalea</taxon>
    </lineage>
</organism>
<dbReference type="EMBL" id="LT841358">
    <property type="protein sequence ID" value="SMH71988.1"/>
    <property type="molecule type" value="Genomic_DNA"/>
</dbReference>
<dbReference type="RefSeq" id="WP_157927852.1">
    <property type="nucleotide sequence ID" value="NZ_LT841358.1"/>
</dbReference>
<feature type="transmembrane region" description="Helical" evidence="1">
    <location>
        <begin position="516"/>
        <end position="535"/>
    </location>
</feature>
<gene>
    <name evidence="2" type="ORF">NCS_11800</name>
</gene>
<reference evidence="3" key="1">
    <citation type="submission" date="2017-03" db="EMBL/GenBank/DDBJ databases">
        <authorList>
            <person name="Herbold C."/>
        </authorList>
    </citation>
    <scope>NUCLEOTIDE SEQUENCE [LARGE SCALE GENOMIC DNA]</scope>
</reference>
<dbReference type="Proteomes" id="UP000230607">
    <property type="component" value="Chromosome 1"/>
</dbReference>
<evidence type="ECO:0000313" key="2">
    <source>
        <dbReference type="EMBL" id="SMH71988.1"/>
    </source>
</evidence>
<accession>A0A2H1FGV1</accession>
<keyword evidence="1" id="KW-0472">Membrane</keyword>
<proteinExistence type="predicted"/>
<dbReference type="AlphaFoldDB" id="A0A2H1FGV1"/>
<dbReference type="PANTHER" id="PTHR35902">
    <property type="entry name" value="S-LAYER DOMAIN-LIKE PROTEIN-RELATED"/>
    <property type="match status" value="1"/>
</dbReference>